<feature type="transmembrane region" description="Helical" evidence="1">
    <location>
        <begin position="175"/>
        <end position="193"/>
    </location>
</feature>
<feature type="transmembrane region" description="Helical" evidence="1">
    <location>
        <begin position="600"/>
        <end position="618"/>
    </location>
</feature>
<name>A0A815RB31_ADIRI</name>
<dbReference type="Proteomes" id="UP000663828">
    <property type="component" value="Unassembled WGS sequence"/>
</dbReference>
<evidence type="ECO:0000313" key="2">
    <source>
        <dbReference type="EMBL" id="CAF1474583.1"/>
    </source>
</evidence>
<dbReference type="EMBL" id="CAJNOR010004093">
    <property type="protein sequence ID" value="CAF1474583.1"/>
    <property type="molecule type" value="Genomic_DNA"/>
</dbReference>
<evidence type="ECO:0000313" key="3">
    <source>
        <dbReference type="Proteomes" id="UP000663828"/>
    </source>
</evidence>
<feature type="transmembrane region" description="Helical" evidence="1">
    <location>
        <begin position="932"/>
        <end position="958"/>
    </location>
</feature>
<keyword evidence="1" id="KW-0812">Transmembrane</keyword>
<feature type="transmembrane region" description="Helical" evidence="1">
    <location>
        <begin position="1316"/>
        <end position="1335"/>
    </location>
</feature>
<sequence length="1350" mass="154678">MSNPARAGILRPIYLFYRCVTLQDTMGCMKKIWDCVKEVTATEYSSESGDDDDQTTLNSEAVSLEGAVKFIASLAKRNCTTPFNGLTCDESVAIQLYTMECEPRSECLYFVLNSHLQFSELYFTREIKPYLEIVCMQMPFLKDYFLNLNLFEPRPESNEVQDNQTRRWNLLTTRVYLIVLLSTLIVIALFLSLTSQTTIVKVEFPTKQQFEKLPSNARCPCSQISFPHSKFVSLQTTFHQVCSSDVISVRWFQAINLRANATYFPRGDFQTFGSAQFQALAGFCRLAKANIEQAINSFYLRTFLTPQVLSDTDLQSKIQALIAELQSTAPNTFNGLLRLVNDMIRTNELMNGLLTVATYRYYFLSQNNVNLARIGIGYIQADGYWCTCQIKLCLWSPSGIHQVFNRSVEPFPAILLWQIPGISSGCLPVHSILLSDLECFYNQTCVNKLVSYFPITNETFVAMNATKRSRFHPNSTVKSVVDELMIEDWITNISYENYYSQCAPKLCTFYETSRHKKMYVITKLISLMASLAIGFKLIIPIVMRAVRMLTDRTPRPQTSVCARCQRLLRNSRKVLIELNIFRHYPSTNRQIRYERYATRAYILLILITISILTIYNLSQRSIRSKTIVYPNESEYLQLQQDHPHSLSCPCSSISTPYGTFIQLRPYYHQLCASDLLSEKWMSYTYYLKSDASFFLDYRGTANTHFQTLSTFCQEAQQTIKDALRIFFQTELVSFQVLSPRSFQFQSNSLIENWKSTTINTFVRTVQLVREITHGNQLSNGGFNSIADVNPNTGKTTLQSRSYGPCNCALARSCRVQAGIYQINEFYSRNRTYSVPNFFLGCQTIEALLLSTLQCFYNLSCMLTIHNQSAGVASQPFTFSPLNEKLNPPNETIESIVNRLMVDQWFSNYSFSLYYHKCAPSFCTFEFEAHQSFGYVTGTILSIYGGLSLGLKIVIWIGLRCLKQIMQHITSRLVMWHSIRRAFTLNDKRKVIRRLHFILVIIMLCIFYGITNFTIYTKTVGMKNITLTSYKELLEQSHDLLQCSCSRISIKYKSFLTIQPRFHQICSSDFVSNQWISYLYNLSVRINEFDPADFYHTASGQFQLLQSLCKLSEETLNQSLIQLGESDFINTELLSPDLLENRIQSTINEFQLTMPNLFINTLSLIREMIGTNMILTVFSTNWLIETPSVLFHGKFAHTIPIDYQECNCAVSFKCVSPSRGMLAGCYPLEAMLQSTLECLFIPMCIPVMYNFKVLDISSVNSSRFALNATVESIIDKLMVEELSSKMSYDVYFNQCAPLSCSYSYDDKNDVVEGITTLIGLYGGLSIMCQLLSIFIIKQVLCPVRQINPTTR</sequence>
<protein>
    <submittedName>
        <fullName evidence="2">Uncharacterized protein</fullName>
    </submittedName>
</protein>
<keyword evidence="3" id="KW-1185">Reference proteome</keyword>
<feature type="transmembrane region" description="Helical" evidence="1">
    <location>
        <begin position="994"/>
        <end position="1015"/>
    </location>
</feature>
<proteinExistence type="predicted"/>
<evidence type="ECO:0000256" key="1">
    <source>
        <dbReference type="SAM" id="Phobius"/>
    </source>
</evidence>
<gene>
    <name evidence="2" type="ORF">XAT740_LOCUS38181</name>
</gene>
<comment type="caution">
    <text evidence="2">The sequence shown here is derived from an EMBL/GenBank/DDBJ whole genome shotgun (WGS) entry which is preliminary data.</text>
</comment>
<keyword evidence="1" id="KW-0472">Membrane</keyword>
<organism evidence="2 3">
    <name type="scientific">Adineta ricciae</name>
    <name type="common">Rotifer</name>
    <dbReference type="NCBI Taxonomy" id="249248"/>
    <lineage>
        <taxon>Eukaryota</taxon>
        <taxon>Metazoa</taxon>
        <taxon>Spiralia</taxon>
        <taxon>Gnathifera</taxon>
        <taxon>Rotifera</taxon>
        <taxon>Eurotatoria</taxon>
        <taxon>Bdelloidea</taxon>
        <taxon>Adinetida</taxon>
        <taxon>Adinetidae</taxon>
        <taxon>Adineta</taxon>
    </lineage>
</organism>
<feature type="transmembrane region" description="Helical" evidence="1">
    <location>
        <begin position="524"/>
        <end position="546"/>
    </location>
</feature>
<accession>A0A815RB31</accession>
<keyword evidence="1" id="KW-1133">Transmembrane helix</keyword>
<reference evidence="2" key="1">
    <citation type="submission" date="2021-02" db="EMBL/GenBank/DDBJ databases">
        <authorList>
            <person name="Nowell W R."/>
        </authorList>
    </citation>
    <scope>NUCLEOTIDE SEQUENCE</scope>
</reference>